<protein>
    <recommendedName>
        <fullName evidence="5">XPA C-terminal domain-containing protein</fullName>
    </recommendedName>
</protein>
<dbReference type="OrthoDB" id="5368863at2759"/>
<dbReference type="NCBIfam" id="TIGR00598">
    <property type="entry name" value="rad14"/>
    <property type="match status" value="1"/>
</dbReference>
<dbReference type="InterPro" id="IPR009061">
    <property type="entry name" value="DNA-bd_dom_put_sf"/>
</dbReference>
<dbReference type="GO" id="GO:0000715">
    <property type="term" value="P:nucleotide-excision repair, DNA damage recognition"/>
    <property type="evidence" value="ECO:0007669"/>
    <property type="project" value="TreeGrafter"/>
</dbReference>
<keyword evidence="7" id="KW-1185">Reference proteome</keyword>
<feature type="compositionally biased region" description="Polar residues" evidence="4">
    <location>
        <begin position="46"/>
        <end position="61"/>
    </location>
</feature>
<sequence>MMNGLLSDEQRKLVEANRQKTLERLGRKKKPKQSQPEEVVSESSSNKRPINQIIDTPVQSKSKFVEYDQDGSIKRPKVLTQEQKQKIEQNRLKAIEIQKRLRDKELGIETPPKPQDYIKDIVRLNKNEPDPETKQRFIPPPINRKDYIDYDFATMQDSKGGFLPDEIKQVDEENFQEWQDKQKELQKFKEAPPPMDLNQLPKCFECQSVDIDLNLYHNFNKVKACRKCIKEKPDKYSLLTKTECKEDYLLTEPELKDLSILPRIEKPNPHGYSKMQLFLRFQVEEFAWKKWGGPNELDQEYERRELNKLKRKEKKYQDSLKEMRKKTRAEEFTRKMRGDGKSIGEKHVHDWSAPINISDNIIKRRCIDCGIETEEFVIM</sequence>
<dbReference type="EMBL" id="CANTUO010000006">
    <property type="protein sequence ID" value="CAI5760278.1"/>
    <property type="molecule type" value="Genomic_DNA"/>
</dbReference>
<dbReference type="InterPro" id="IPR000465">
    <property type="entry name" value="XPA/RAD14"/>
</dbReference>
<evidence type="ECO:0000313" key="7">
    <source>
        <dbReference type="Proteomes" id="UP001152885"/>
    </source>
</evidence>
<dbReference type="GO" id="GO:1901255">
    <property type="term" value="P:nucleotide-excision repair involved in interstrand cross-link repair"/>
    <property type="evidence" value="ECO:0007669"/>
    <property type="project" value="TreeGrafter"/>
</dbReference>
<evidence type="ECO:0000313" key="6">
    <source>
        <dbReference type="EMBL" id="CAI5760278.1"/>
    </source>
</evidence>
<dbReference type="AlphaFoldDB" id="A0A9W4XC94"/>
<feature type="region of interest" description="Disordered" evidence="4">
    <location>
        <begin position="1"/>
        <end position="61"/>
    </location>
</feature>
<keyword evidence="2" id="KW-0862">Zinc</keyword>
<dbReference type="Pfam" id="PF05181">
    <property type="entry name" value="XPA_C"/>
    <property type="match status" value="1"/>
</dbReference>
<comment type="caution">
    <text evidence="6">The sequence shown here is derived from an EMBL/GenBank/DDBJ whole genome shotgun (WGS) entry which is preliminary data.</text>
</comment>
<name>A0A9W4XC94_9ASCO</name>
<dbReference type="GO" id="GO:0000110">
    <property type="term" value="C:nucleotide-excision repair factor 1 complex"/>
    <property type="evidence" value="ECO:0007669"/>
    <property type="project" value="TreeGrafter"/>
</dbReference>
<comment type="subcellular location">
    <subcellularLocation>
        <location evidence="1">Nucleus</location>
    </subcellularLocation>
</comment>
<dbReference type="GO" id="GO:0003684">
    <property type="term" value="F:damaged DNA binding"/>
    <property type="evidence" value="ECO:0007669"/>
    <property type="project" value="InterPro"/>
</dbReference>
<feature type="domain" description="XPA C-terminal" evidence="5">
    <location>
        <begin position="235"/>
        <end position="283"/>
    </location>
</feature>
<dbReference type="PANTHER" id="PTHR10142:SF0">
    <property type="entry name" value="DNA REPAIR PROTEIN COMPLEMENTING XP-A CELLS"/>
    <property type="match status" value="1"/>
</dbReference>
<dbReference type="Gene3D" id="3.90.530.10">
    <property type="entry name" value="XPA C-terminal domain"/>
    <property type="match status" value="1"/>
</dbReference>
<keyword evidence="3" id="KW-0539">Nucleus</keyword>
<dbReference type="Proteomes" id="UP001152885">
    <property type="component" value="Unassembled WGS sequence"/>
</dbReference>
<gene>
    <name evidence="6" type="ORF">CANVERA_P4788</name>
</gene>
<evidence type="ECO:0000256" key="1">
    <source>
        <dbReference type="ARBA" id="ARBA00004123"/>
    </source>
</evidence>
<reference evidence="6" key="1">
    <citation type="submission" date="2022-12" db="EMBL/GenBank/DDBJ databases">
        <authorList>
            <person name="Brejova B."/>
        </authorList>
    </citation>
    <scope>NUCLEOTIDE SEQUENCE</scope>
</reference>
<evidence type="ECO:0000256" key="4">
    <source>
        <dbReference type="SAM" id="MobiDB-lite"/>
    </source>
</evidence>
<feature type="compositionally biased region" description="Basic and acidic residues" evidence="4">
    <location>
        <begin position="8"/>
        <end position="25"/>
    </location>
</feature>
<dbReference type="GO" id="GO:0006284">
    <property type="term" value="P:base-excision repair"/>
    <property type="evidence" value="ECO:0007669"/>
    <property type="project" value="TreeGrafter"/>
</dbReference>
<proteinExistence type="predicted"/>
<dbReference type="SUPFAM" id="SSF46955">
    <property type="entry name" value="Putative DNA-binding domain"/>
    <property type="match status" value="1"/>
</dbReference>
<dbReference type="InterPro" id="IPR037129">
    <property type="entry name" value="XPA_sf"/>
</dbReference>
<organism evidence="6 7">
    <name type="scientific">Candida verbasci</name>
    <dbReference type="NCBI Taxonomy" id="1227364"/>
    <lineage>
        <taxon>Eukaryota</taxon>
        <taxon>Fungi</taxon>
        <taxon>Dikarya</taxon>
        <taxon>Ascomycota</taxon>
        <taxon>Saccharomycotina</taxon>
        <taxon>Pichiomycetes</taxon>
        <taxon>Debaryomycetaceae</taxon>
        <taxon>Candida/Lodderomyces clade</taxon>
        <taxon>Candida</taxon>
    </lineage>
</organism>
<evidence type="ECO:0000256" key="3">
    <source>
        <dbReference type="ARBA" id="ARBA00023242"/>
    </source>
</evidence>
<evidence type="ECO:0000259" key="5">
    <source>
        <dbReference type="Pfam" id="PF05181"/>
    </source>
</evidence>
<accession>A0A9W4XC94</accession>
<dbReference type="GO" id="GO:0070914">
    <property type="term" value="P:UV-damage excision repair"/>
    <property type="evidence" value="ECO:0007669"/>
    <property type="project" value="TreeGrafter"/>
</dbReference>
<dbReference type="InterPro" id="IPR022656">
    <property type="entry name" value="XPA_C"/>
</dbReference>
<dbReference type="PANTHER" id="PTHR10142">
    <property type="entry name" value="DNA REPAIR PROTEIN COMPLEMENTING XP-A CELLS"/>
    <property type="match status" value="1"/>
</dbReference>
<evidence type="ECO:0000256" key="2">
    <source>
        <dbReference type="ARBA" id="ARBA00022833"/>
    </source>
</evidence>